<gene>
    <name evidence="2" type="ORF">ACFLIM_41150</name>
</gene>
<dbReference type="Gene3D" id="3.90.79.10">
    <property type="entry name" value="Nucleoside Triphosphate Pyrophosphohydrolase"/>
    <property type="match status" value="1"/>
</dbReference>
<evidence type="ECO:0000313" key="3">
    <source>
        <dbReference type="Proteomes" id="UP001603978"/>
    </source>
</evidence>
<dbReference type="CDD" id="cd04669">
    <property type="entry name" value="NUDIX_Hydrolase"/>
    <property type="match status" value="1"/>
</dbReference>
<dbReference type="EMBL" id="JBICRM010000038">
    <property type="protein sequence ID" value="MFG1709608.1"/>
    <property type="molecule type" value="Genomic_DNA"/>
</dbReference>
<dbReference type="SUPFAM" id="SSF55811">
    <property type="entry name" value="Nudix"/>
    <property type="match status" value="1"/>
</dbReference>
<feature type="domain" description="Nudix hydrolase" evidence="1">
    <location>
        <begin position="1"/>
        <end position="127"/>
    </location>
</feature>
<dbReference type="InterPro" id="IPR000086">
    <property type="entry name" value="NUDIX_hydrolase_dom"/>
</dbReference>
<dbReference type="InterPro" id="IPR015797">
    <property type="entry name" value="NUDIX_hydrolase-like_dom_sf"/>
</dbReference>
<name>A0ABW7AQC8_9ACTN</name>
<comment type="caution">
    <text evidence="2">The sequence shown here is derived from an EMBL/GenBank/DDBJ whole genome shotgun (WGS) entry which is preliminary data.</text>
</comment>
<reference evidence="2 3" key="1">
    <citation type="submission" date="2024-10" db="EMBL/GenBank/DDBJ databases">
        <authorList>
            <person name="Topkara A.R."/>
            <person name="Saygin H."/>
        </authorList>
    </citation>
    <scope>NUCLEOTIDE SEQUENCE [LARGE SCALE GENOMIC DNA]</scope>
    <source>
        <strain evidence="2 3">M3C6</strain>
    </source>
</reference>
<dbReference type="Pfam" id="PF00293">
    <property type="entry name" value="NUDIX"/>
    <property type="match status" value="1"/>
</dbReference>
<dbReference type="PROSITE" id="PS51462">
    <property type="entry name" value="NUDIX"/>
    <property type="match status" value="1"/>
</dbReference>
<proteinExistence type="predicted"/>
<organism evidence="2 3">
    <name type="scientific">Nonomuraea marmarensis</name>
    <dbReference type="NCBI Taxonomy" id="3351344"/>
    <lineage>
        <taxon>Bacteria</taxon>
        <taxon>Bacillati</taxon>
        <taxon>Actinomycetota</taxon>
        <taxon>Actinomycetes</taxon>
        <taxon>Streptosporangiales</taxon>
        <taxon>Streptosporangiaceae</taxon>
        <taxon>Nonomuraea</taxon>
    </lineage>
</organism>
<accession>A0ABW7AQC8</accession>
<evidence type="ECO:0000259" key="1">
    <source>
        <dbReference type="PROSITE" id="PS51462"/>
    </source>
</evidence>
<dbReference type="Proteomes" id="UP001603978">
    <property type="component" value="Unassembled WGS sequence"/>
</dbReference>
<sequence>MRDRVRAILITDDGHLLTIKRIKPGQNPYWVLPGGGIEADDVSLEGALHRELREELAGEADIHALVHILATAGGREHFFLARIQQWNFANRTGPEFAEADRGQYVLQPIPLTNEGIGSITLQPPQIADFLRSCLAQAGDVFALPDLRTATARSL</sequence>
<protein>
    <submittedName>
        <fullName evidence="2">NUDIX domain-containing protein</fullName>
    </submittedName>
</protein>
<dbReference type="RefSeq" id="WP_393174552.1">
    <property type="nucleotide sequence ID" value="NZ_JBICRM010000038.1"/>
</dbReference>
<evidence type="ECO:0000313" key="2">
    <source>
        <dbReference type="EMBL" id="MFG1709608.1"/>
    </source>
</evidence>
<keyword evidence="3" id="KW-1185">Reference proteome</keyword>